<dbReference type="Proteomes" id="UP000094784">
    <property type="component" value="Unassembled WGS sequence"/>
</dbReference>
<comment type="caution">
    <text evidence="1">The sequence shown here is derived from an EMBL/GenBank/DDBJ whole genome shotgun (WGS) entry which is preliminary data.</text>
</comment>
<evidence type="ECO:0000313" key="2">
    <source>
        <dbReference type="Proteomes" id="UP000094784"/>
    </source>
</evidence>
<name>A0A1E4QYJ4_9BACI</name>
<accession>A0A1E4QYJ4</accession>
<dbReference type="AlphaFoldDB" id="A0A1E4QYJ4"/>
<dbReference type="EMBL" id="MECQ01000008">
    <property type="protein sequence ID" value="ODV53282.1"/>
    <property type="molecule type" value="Genomic_DNA"/>
</dbReference>
<proteinExistence type="predicted"/>
<evidence type="ECO:0000313" key="1">
    <source>
        <dbReference type="EMBL" id="ODV53282.1"/>
    </source>
</evidence>
<sequence>MAIKKDLTDELSILVDYILENTKEGSWVTLTYRDIAKLVGTTPGSSVTKRLMENLKVHENILFKLNLDPSKSKKPLQFRFVDKETKFKAIDNKRYSNLTEEEVEFIKQKLGYRDHSELYNILSYLNYLKTMYGTEPFDLPSAEEMSDTLLLLENDIEDITNFLLNNKLLIDGGNKFRIFLKETETRTIVDSKGNNSTVDEQPKDLSVTINLQQLNDKSPSEAISILLGRLEQDQSTMRLYIEQKVLNQMDEIEKLKEQLDQGHTMLQKVLVESQELQDKNHELILLNGKLEANLDRSVRFKDDLIHATQEFLQIFNWQVQQIALKDSNMSAEAKNSKAYRANLFQQYIDVGQEFYQSIIDFTKS</sequence>
<reference evidence="1 2" key="1">
    <citation type="submission" date="2016-09" db="EMBL/GenBank/DDBJ databases">
        <title>Draft genome sequence of the soil isolate, Lysinibacillus fusiformis M5, a potential hypoxanthine producer.</title>
        <authorList>
            <person name="Gallegos-Monterrosa R."/>
            <person name="Maroti G."/>
            <person name="Balint B."/>
            <person name="Kovacs A.T."/>
        </authorList>
    </citation>
    <scope>NUCLEOTIDE SEQUENCE [LARGE SCALE GENOMIC DNA]</scope>
    <source>
        <strain evidence="1 2">M5</strain>
    </source>
</reference>
<protein>
    <submittedName>
        <fullName evidence="1">Uncharacterized protein</fullName>
    </submittedName>
</protein>
<dbReference type="RefSeq" id="WP_069483524.1">
    <property type="nucleotide sequence ID" value="NZ_CP130331.1"/>
</dbReference>
<organism evidence="1 2">
    <name type="scientific">Lysinibacillus fusiformis</name>
    <dbReference type="NCBI Taxonomy" id="28031"/>
    <lineage>
        <taxon>Bacteria</taxon>
        <taxon>Bacillati</taxon>
        <taxon>Bacillota</taxon>
        <taxon>Bacilli</taxon>
        <taxon>Bacillales</taxon>
        <taxon>Bacillaceae</taxon>
        <taxon>Lysinibacillus</taxon>
    </lineage>
</organism>
<gene>
    <name evidence="1" type="ORF">BG258_23560</name>
</gene>